<keyword evidence="3" id="KW-1185">Reference proteome</keyword>
<evidence type="ECO:0000313" key="3">
    <source>
        <dbReference type="Proteomes" id="UP000824120"/>
    </source>
</evidence>
<proteinExistence type="predicted"/>
<organism evidence="2 3">
    <name type="scientific">Solanum commersonii</name>
    <name type="common">Commerson's wild potato</name>
    <name type="synonym">Commerson's nightshade</name>
    <dbReference type="NCBI Taxonomy" id="4109"/>
    <lineage>
        <taxon>Eukaryota</taxon>
        <taxon>Viridiplantae</taxon>
        <taxon>Streptophyta</taxon>
        <taxon>Embryophyta</taxon>
        <taxon>Tracheophyta</taxon>
        <taxon>Spermatophyta</taxon>
        <taxon>Magnoliopsida</taxon>
        <taxon>eudicotyledons</taxon>
        <taxon>Gunneridae</taxon>
        <taxon>Pentapetalae</taxon>
        <taxon>asterids</taxon>
        <taxon>lamiids</taxon>
        <taxon>Solanales</taxon>
        <taxon>Solanaceae</taxon>
        <taxon>Solanoideae</taxon>
        <taxon>Solaneae</taxon>
        <taxon>Solanum</taxon>
    </lineage>
</organism>
<dbReference type="Proteomes" id="UP000824120">
    <property type="component" value="Chromosome 3"/>
</dbReference>
<dbReference type="AlphaFoldDB" id="A0A9J5ZU54"/>
<evidence type="ECO:0000313" key="2">
    <source>
        <dbReference type="EMBL" id="KAG5615720.1"/>
    </source>
</evidence>
<dbReference type="EMBL" id="JACXVP010000003">
    <property type="protein sequence ID" value="KAG5615720.1"/>
    <property type="molecule type" value="Genomic_DNA"/>
</dbReference>
<protein>
    <submittedName>
        <fullName evidence="2">Uncharacterized protein</fullName>
    </submittedName>
</protein>
<accession>A0A9J5ZU54</accession>
<reference evidence="2 3" key="1">
    <citation type="submission" date="2020-09" db="EMBL/GenBank/DDBJ databases">
        <title>De no assembly of potato wild relative species, Solanum commersonii.</title>
        <authorList>
            <person name="Cho K."/>
        </authorList>
    </citation>
    <scope>NUCLEOTIDE SEQUENCE [LARGE SCALE GENOMIC DNA]</scope>
    <source>
        <strain evidence="2">LZ3.2</strain>
        <tissue evidence="2">Leaf</tissue>
    </source>
</reference>
<sequence length="143" mass="16746">MSDSESDSNVEEGDLLALEGTDRHLVRGRKIKDAVVEKKGQEAREYTMREHLRVAKLIRHPQTRERKLGGGNVPPTPTVPRGQTHQFRLKKVVKEGKTWWQNHTRVRYFSDVCIERDSLARDFPRILMRIQELHMEFVFVELA</sequence>
<comment type="caution">
    <text evidence="2">The sequence shown here is derived from an EMBL/GenBank/DDBJ whole genome shotgun (WGS) entry which is preliminary data.</text>
</comment>
<feature type="region of interest" description="Disordered" evidence="1">
    <location>
        <begin position="59"/>
        <end position="82"/>
    </location>
</feature>
<evidence type="ECO:0000256" key="1">
    <source>
        <dbReference type="SAM" id="MobiDB-lite"/>
    </source>
</evidence>
<name>A0A9J5ZU54_SOLCO</name>
<gene>
    <name evidence="2" type="ORF">H5410_015544</name>
</gene>